<dbReference type="AlphaFoldDB" id="A0A1H8GPR3"/>
<protein>
    <submittedName>
        <fullName evidence="2">Uncharacterized protein</fullName>
    </submittedName>
</protein>
<name>A0A1H8GPR3_9BACL</name>
<dbReference type="EMBL" id="FODH01000001">
    <property type="protein sequence ID" value="SEN46002.1"/>
    <property type="molecule type" value="Genomic_DNA"/>
</dbReference>
<keyword evidence="1" id="KW-0472">Membrane</keyword>
<evidence type="ECO:0000313" key="3">
    <source>
        <dbReference type="Proteomes" id="UP000198809"/>
    </source>
</evidence>
<evidence type="ECO:0000313" key="2">
    <source>
        <dbReference type="EMBL" id="SEN46002.1"/>
    </source>
</evidence>
<dbReference type="Proteomes" id="UP000198809">
    <property type="component" value="Unassembled WGS sequence"/>
</dbReference>
<feature type="transmembrane region" description="Helical" evidence="1">
    <location>
        <begin position="6"/>
        <end position="24"/>
    </location>
</feature>
<organism evidence="2 3">
    <name type="scientific">Paenibacillus sophorae</name>
    <dbReference type="NCBI Taxonomy" id="1333845"/>
    <lineage>
        <taxon>Bacteria</taxon>
        <taxon>Bacillati</taxon>
        <taxon>Bacillota</taxon>
        <taxon>Bacilli</taxon>
        <taxon>Bacillales</taxon>
        <taxon>Paenibacillaceae</taxon>
        <taxon>Paenibacillus</taxon>
    </lineage>
</organism>
<keyword evidence="1" id="KW-0812">Transmembrane</keyword>
<accession>A0A1H8GPR3</accession>
<sequence length="51" mass="6278">MNRYLRYILIFVLVLSLIMNIVLYNKYNNKKESYTHLKIMYNELFDSIISK</sequence>
<proteinExistence type="predicted"/>
<dbReference type="STRING" id="1333845.SAMN04487895_101600"/>
<evidence type="ECO:0000256" key="1">
    <source>
        <dbReference type="SAM" id="Phobius"/>
    </source>
</evidence>
<gene>
    <name evidence="2" type="ORF">SAMN04487895_101600</name>
</gene>
<reference evidence="2 3" key="1">
    <citation type="submission" date="2016-10" db="EMBL/GenBank/DDBJ databases">
        <authorList>
            <person name="de Groot N.N."/>
        </authorList>
    </citation>
    <scope>NUCLEOTIDE SEQUENCE [LARGE SCALE GENOMIC DNA]</scope>
    <source>
        <strain evidence="2 3">CGMCC 1.10238</strain>
    </source>
</reference>
<keyword evidence="1" id="KW-1133">Transmembrane helix</keyword>